<dbReference type="OMA" id="MGFEMFC"/>
<dbReference type="Proteomes" id="UP000324585">
    <property type="component" value="Unassembled WGS sequence"/>
</dbReference>
<dbReference type="GO" id="GO:0006520">
    <property type="term" value="P:amino acid metabolic process"/>
    <property type="evidence" value="ECO:0007669"/>
    <property type="project" value="InterPro"/>
</dbReference>
<proteinExistence type="inferred from homology"/>
<dbReference type="CDD" id="cd00609">
    <property type="entry name" value="AAT_like"/>
    <property type="match status" value="1"/>
</dbReference>
<comment type="subunit">
    <text evidence="3 8">Homodimer.</text>
</comment>
<dbReference type="Pfam" id="PF00155">
    <property type="entry name" value="Aminotran_1_2"/>
    <property type="match status" value="1"/>
</dbReference>
<comment type="caution">
    <text evidence="10">The sequence shown here is derived from an EMBL/GenBank/DDBJ whole genome shotgun (WGS) entry which is preliminary data.</text>
</comment>
<dbReference type="PANTHER" id="PTHR11879">
    <property type="entry name" value="ASPARTATE AMINOTRANSFERASE"/>
    <property type="match status" value="1"/>
</dbReference>
<dbReference type="EMBL" id="VRMN01000004">
    <property type="protein sequence ID" value="KAA8494375.1"/>
    <property type="molecule type" value="Genomic_DNA"/>
</dbReference>
<dbReference type="AlphaFoldDB" id="A0A5J4YT58"/>
<keyword evidence="5 8" id="KW-0808">Transferase</keyword>
<reference evidence="11" key="1">
    <citation type="journal article" date="2019" name="Nat. Commun.">
        <title>Expansion of phycobilisome linker gene families in mesophilic red algae.</title>
        <authorList>
            <person name="Lee J."/>
            <person name="Kim D."/>
            <person name="Bhattacharya D."/>
            <person name="Yoon H.S."/>
        </authorList>
    </citation>
    <scope>NUCLEOTIDE SEQUENCE [LARGE SCALE GENOMIC DNA]</scope>
    <source>
        <strain evidence="11">CCMP 1328</strain>
    </source>
</reference>
<comment type="cofactor">
    <cofactor evidence="1">
        <name>pyridoxal 5'-phosphate</name>
        <dbReference type="ChEBI" id="CHEBI:597326"/>
    </cofactor>
</comment>
<dbReference type="GO" id="GO:0004069">
    <property type="term" value="F:L-aspartate:2-oxoglutarate aminotransferase activity"/>
    <property type="evidence" value="ECO:0007669"/>
    <property type="project" value="UniProtKB-EC"/>
</dbReference>
<comment type="miscellaneous">
    <text evidence="8">In eukaryotes there are cytoplasmic, mitochondrial and chloroplastic isozymes.</text>
</comment>
<dbReference type="GO" id="GO:0030170">
    <property type="term" value="F:pyridoxal phosphate binding"/>
    <property type="evidence" value="ECO:0007669"/>
    <property type="project" value="InterPro"/>
</dbReference>
<dbReference type="InterPro" id="IPR015421">
    <property type="entry name" value="PyrdxlP-dep_Trfase_major"/>
</dbReference>
<dbReference type="InterPro" id="IPR004839">
    <property type="entry name" value="Aminotransferase_I/II_large"/>
</dbReference>
<dbReference type="PANTHER" id="PTHR11879:SF22">
    <property type="entry name" value="ASPARTATE AMINOTRANSFERASE, MITOCHONDRIAL"/>
    <property type="match status" value="1"/>
</dbReference>
<evidence type="ECO:0000256" key="1">
    <source>
        <dbReference type="ARBA" id="ARBA00001933"/>
    </source>
</evidence>
<protein>
    <recommendedName>
        <fullName evidence="8">Aspartate aminotransferase</fullName>
        <ecNumber evidence="8">2.6.1.1</ecNumber>
    </recommendedName>
</protein>
<evidence type="ECO:0000256" key="3">
    <source>
        <dbReference type="ARBA" id="ARBA00011738"/>
    </source>
</evidence>
<dbReference type="EC" id="2.6.1.1" evidence="8"/>
<feature type="domain" description="Aminotransferase class I/classII large" evidence="9">
    <location>
        <begin position="30"/>
        <end position="409"/>
    </location>
</feature>
<name>A0A5J4YT58_PORPP</name>
<comment type="catalytic activity">
    <reaction evidence="7 8">
        <text>L-aspartate + 2-oxoglutarate = oxaloacetate + L-glutamate</text>
        <dbReference type="Rhea" id="RHEA:21824"/>
        <dbReference type="ChEBI" id="CHEBI:16452"/>
        <dbReference type="ChEBI" id="CHEBI:16810"/>
        <dbReference type="ChEBI" id="CHEBI:29985"/>
        <dbReference type="ChEBI" id="CHEBI:29991"/>
        <dbReference type="EC" id="2.6.1.1"/>
    </reaction>
</comment>
<organism evidence="10 11">
    <name type="scientific">Porphyridium purpureum</name>
    <name type="common">Red alga</name>
    <name type="synonym">Porphyridium cruentum</name>
    <dbReference type="NCBI Taxonomy" id="35688"/>
    <lineage>
        <taxon>Eukaryota</taxon>
        <taxon>Rhodophyta</taxon>
        <taxon>Bangiophyceae</taxon>
        <taxon>Porphyridiales</taxon>
        <taxon>Porphyridiaceae</taxon>
        <taxon>Porphyridium</taxon>
    </lineage>
</organism>
<evidence type="ECO:0000256" key="2">
    <source>
        <dbReference type="ARBA" id="ARBA00007441"/>
    </source>
</evidence>
<accession>A0A5J4YT58</accession>
<dbReference type="PRINTS" id="PR00799">
    <property type="entry name" value="TRANSAMINASE"/>
</dbReference>
<keyword evidence="4 8" id="KW-0032">Aminotransferase</keyword>
<keyword evidence="6" id="KW-0663">Pyridoxal phosphate</keyword>
<gene>
    <name evidence="10" type="ORF">FVE85_2616</name>
</gene>
<sequence length="425" mass="45702">MAALWKAVPEAPADPILGVAAAFRADPSPNKVNLGVGAYRTEHGKPYVLPVVARVHRELLDDGVDHEYLPMEGYAPFISAAERVILGDAAAALREGRVASVQALSGTGSLRVAFEFLKRFYRPRAGAGDAGSLPKVYVPSPTWSNHRQIVPDAGLGDAVLYRYFNAKTHGVDFSGMCADLRAAPPGSVVLFHGCAHNPTGADPTMEQWVQLLDICKSGSLLPLFDNAYQGFASGDLNRDAASVRLFADAGIDLIITQSFAKNMGLYGERVGCLSVVMSSPCSPEIRTRVLSQLKLVVRPMYSSPPALGAKIAARILGEPGLFAEWNTELQKMSSRIYAMRVALRDRLIANGAPGSWQHVVDQIGMFSFTGLTPQQVAYMVEKHHIYLTSNGRISIAGLNPSNINYVADAMKDAIEAHPSGDASKL</sequence>
<dbReference type="PROSITE" id="PS00105">
    <property type="entry name" value="AA_TRANSFER_CLASS_1"/>
    <property type="match status" value="1"/>
</dbReference>
<evidence type="ECO:0000313" key="11">
    <source>
        <dbReference type="Proteomes" id="UP000324585"/>
    </source>
</evidence>
<evidence type="ECO:0000256" key="4">
    <source>
        <dbReference type="ARBA" id="ARBA00022576"/>
    </source>
</evidence>
<comment type="similarity">
    <text evidence="2">Belongs to the class-I pyridoxal-phosphate-dependent aminotransferase family.</text>
</comment>
<dbReference type="InterPro" id="IPR000796">
    <property type="entry name" value="Asp_trans"/>
</dbReference>
<dbReference type="InterPro" id="IPR015424">
    <property type="entry name" value="PyrdxlP-dep_Trfase"/>
</dbReference>
<evidence type="ECO:0000256" key="7">
    <source>
        <dbReference type="ARBA" id="ARBA00049185"/>
    </source>
</evidence>
<keyword evidence="11" id="KW-1185">Reference proteome</keyword>
<dbReference type="NCBIfam" id="NF006719">
    <property type="entry name" value="PRK09257.1"/>
    <property type="match status" value="1"/>
</dbReference>
<dbReference type="InterPro" id="IPR004838">
    <property type="entry name" value="NHTrfase_class1_PyrdxlP-BS"/>
</dbReference>
<evidence type="ECO:0000256" key="5">
    <source>
        <dbReference type="ARBA" id="ARBA00022679"/>
    </source>
</evidence>
<dbReference type="FunFam" id="3.40.640.10:FF:000066">
    <property type="entry name" value="Aspartate aminotransferase"/>
    <property type="match status" value="1"/>
</dbReference>
<evidence type="ECO:0000256" key="6">
    <source>
        <dbReference type="ARBA" id="ARBA00022898"/>
    </source>
</evidence>
<dbReference type="Gene3D" id="3.90.1150.10">
    <property type="entry name" value="Aspartate Aminotransferase, domain 1"/>
    <property type="match status" value="1"/>
</dbReference>
<dbReference type="InterPro" id="IPR015422">
    <property type="entry name" value="PyrdxlP-dep_Trfase_small"/>
</dbReference>
<evidence type="ECO:0000259" key="9">
    <source>
        <dbReference type="Pfam" id="PF00155"/>
    </source>
</evidence>
<evidence type="ECO:0000256" key="8">
    <source>
        <dbReference type="RuleBase" id="RU000480"/>
    </source>
</evidence>
<evidence type="ECO:0000313" key="10">
    <source>
        <dbReference type="EMBL" id="KAA8494375.1"/>
    </source>
</evidence>
<dbReference type="FunFam" id="3.90.1150.10:FF:000001">
    <property type="entry name" value="Aspartate aminotransferase"/>
    <property type="match status" value="1"/>
</dbReference>
<dbReference type="OrthoDB" id="6752799at2759"/>
<dbReference type="Gene3D" id="3.40.640.10">
    <property type="entry name" value="Type I PLP-dependent aspartate aminotransferase-like (Major domain)"/>
    <property type="match status" value="1"/>
</dbReference>
<dbReference type="SUPFAM" id="SSF53383">
    <property type="entry name" value="PLP-dependent transferases"/>
    <property type="match status" value="1"/>
</dbReference>